<dbReference type="PANTHER" id="PTHR43283:SF7">
    <property type="entry name" value="BETA-LACTAMASE-RELATED DOMAIN-CONTAINING PROTEIN"/>
    <property type="match status" value="1"/>
</dbReference>
<dbReference type="RefSeq" id="WP_013478082.1">
    <property type="nucleotide sequence ID" value="NC_014816.1"/>
</dbReference>
<dbReference type="SUPFAM" id="SSF56601">
    <property type="entry name" value="beta-lactamase/transpeptidase-like"/>
    <property type="match status" value="1"/>
</dbReference>
<evidence type="ECO:0000259" key="2">
    <source>
        <dbReference type="Pfam" id="PF00144"/>
    </source>
</evidence>
<dbReference type="InterPro" id="IPR012338">
    <property type="entry name" value="Beta-lactam/transpept-like"/>
</dbReference>
<keyword evidence="4" id="KW-1185">Reference proteome</keyword>
<dbReference type="OrthoDB" id="9814204at2"/>
<name>E8RQY5_ASTEC</name>
<dbReference type="PANTHER" id="PTHR43283">
    <property type="entry name" value="BETA-LACTAMASE-RELATED"/>
    <property type="match status" value="1"/>
</dbReference>
<evidence type="ECO:0000256" key="1">
    <source>
        <dbReference type="SAM" id="SignalP"/>
    </source>
</evidence>
<dbReference type="KEGG" id="aex:Astex_0559"/>
<dbReference type="Pfam" id="PF00144">
    <property type="entry name" value="Beta-lactamase"/>
    <property type="match status" value="1"/>
</dbReference>
<organism evidence="3 4">
    <name type="scientific">Asticcacaulis excentricus (strain ATCC 15261 / DSM 4724 / KCTC 12464 / NCIMB 9791 / VKM B-1370 / CB 48)</name>
    <dbReference type="NCBI Taxonomy" id="573065"/>
    <lineage>
        <taxon>Bacteria</taxon>
        <taxon>Pseudomonadati</taxon>
        <taxon>Pseudomonadota</taxon>
        <taxon>Alphaproteobacteria</taxon>
        <taxon>Caulobacterales</taxon>
        <taxon>Caulobacteraceae</taxon>
        <taxon>Asticcacaulis</taxon>
    </lineage>
</organism>
<dbReference type="InterPro" id="IPR050789">
    <property type="entry name" value="Diverse_Enzym_Activities"/>
</dbReference>
<dbReference type="Proteomes" id="UP000001492">
    <property type="component" value="Chromosome 1"/>
</dbReference>
<protein>
    <submittedName>
        <fullName evidence="3">Beta-lactamase</fullName>
    </submittedName>
</protein>
<evidence type="ECO:0000313" key="4">
    <source>
        <dbReference type="Proteomes" id="UP000001492"/>
    </source>
</evidence>
<keyword evidence="1" id="KW-0732">Signal</keyword>
<evidence type="ECO:0000313" key="3">
    <source>
        <dbReference type="EMBL" id="ADU12248.1"/>
    </source>
</evidence>
<proteinExistence type="predicted"/>
<dbReference type="EMBL" id="CP002395">
    <property type="protein sequence ID" value="ADU12248.1"/>
    <property type="molecule type" value="Genomic_DNA"/>
</dbReference>
<gene>
    <name evidence="3" type="ordered locus">Astex_0559</name>
</gene>
<dbReference type="HOGENOM" id="CLU_030169_1_2_5"/>
<dbReference type="InterPro" id="IPR001466">
    <property type="entry name" value="Beta-lactam-related"/>
</dbReference>
<accession>E8RQY5</accession>
<reference evidence="4" key="1">
    <citation type="submission" date="2010-12" db="EMBL/GenBank/DDBJ databases">
        <title>Complete sequence of chromosome 1 of Asticcacaulis excentricus CB 48.</title>
        <authorList>
            <consortium name="US DOE Joint Genome Institute"/>
            <person name="Lucas S."/>
            <person name="Copeland A."/>
            <person name="Lapidus A."/>
            <person name="Cheng J.-F."/>
            <person name="Bruce D."/>
            <person name="Goodwin L."/>
            <person name="Pitluck S."/>
            <person name="Teshima H."/>
            <person name="Davenport K."/>
            <person name="Detter J.C."/>
            <person name="Han C."/>
            <person name="Tapia R."/>
            <person name="Land M."/>
            <person name="Hauser L."/>
            <person name="Jeffries C."/>
            <person name="Kyrpides N."/>
            <person name="Ivanova N."/>
            <person name="Ovchinnikova G."/>
            <person name="Brun Y.V."/>
            <person name="Woyke T."/>
        </authorList>
    </citation>
    <scope>NUCLEOTIDE SEQUENCE [LARGE SCALE GENOMIC DNA]</scope>
    <source>
        <strain evidence="4">ATCC 15261 / DSM 4724 / KCTC 12464 / NCIMB 9791 / VKM B-1370 / CB 48</strain>
    </source>
</reference>
<feature type="signal peptide" evidence="1">
    <location>
        <begin position="1"/>
        <end position="24"/>
    </location>
</feature>
<feature type="domain" description="Beta-lactamase-related" evidence="2">
    <location>
        <begin position="184"/>
        <end position="460"/>
    </location>
</feature>
<dbReference type="Gene3D" id="3.40.710.10">
    <property type="entry name" value="DD-peptidase/beta-lactamase superfamily"/>
    <property type="match status" value="1"/>
</dbReference>
<dbReference type="eggNOG" id="COG1680">
    <property type="taxonomic scope" value="Bacteria"/>
</dbReference>
<feature type="chain" id="PRO_5003226940" evidence="1">
    <location>
        <begin position="25"/>
        <end position="493"/>
    </location>
</feature>
<sequence>MRHSIFAKAIVLALALACGRTPVAAQTEPTTVIAQSSASELPPLSEFVGTYTYQGGTMEIAAPPDGLYAVIDGGKYPLRRKSADVFINGGGADVTFHRGPDGVVNSVEDNSGRYPRLSARITSLTEAGFLPRPAGSPPYRYKVPRNLRDGISVGDVAKSDLGAEAANRIVAGVLDKTWPDVDGVLIFQGGKLVLEEYFYGYDRNTPHQMRSATKSVVGAVVGAAVANGAITLDEPVLRRLGYADIANPDPRKSVISLRHLLTLQSGLDCNDYSASSAGGESKLYGTADWTRVMVDLKMVEAPGTVGHYCTGATFLAGRAVEKATGHTLPDYAQEHLFGPLGIRRTDWTWNHDLTNADKTFGMMSMRPRDMLKFGMLYANEGRWGKTQVLPAAWVKESLSSLSTVENTAYGYLWWRMWLRVETPDGPRRVYMSAAQGNGGQKIYIVPELDLIAVFTGSRYNTGAAAPNKIMASVVLPALLKVRGIKGDIGAPVH</sequence>
<dbReference type="AlphaFoldDB" id="E8RQY5"/>
<dbReference type="STRING" id="573065.Astex_0559"/>